<dbReference type="InterPro" id="IPR006311">
    <property type="entry name" value="TAT_signal"/>
</dbReference>
<name>A0ABD5WG76_9EURY</name>
<evidence type="ECO:0000313" key="2">
    <source>
        <dbReference type="EMBL" id="MFC7079456.1"/>
    </source>
</evidence>
<feature type="compositionally biased region" description="Polar residues" evidence="1">
    <location>
        <begin position="191"/>
        <end position="211"/>
    </location>
</feature>
<evidence type="ECO:0000313" key="3">
    <source>
        <dbReference type="Proteomes" id="UP001596407"/>
    </source>
</evidence>
<proteinExistence type="predicted"/>
<feature type="region of interest" description="Disordered" evidence="1">
    <location>
        <begin position="191"/>
        <end position="224"/>
    </location>
</feature>
<organism evidence="2 3">
    <name type="scientific">Halorussus caseinilyticus</name>
    <dbReference type="NCBI Taxonomy" id="3034025"/>
    <lineage>
        <taxon>Archaea</taxon>
        <taxon>Methanobacteriati</taxon>
        <taxon>Methanobacteriota</taxon>
        <taxon>Stenosarchaea group</taxon>
        <taxon>Halobacteria</taxon>
        <taxon>Halobacteriales</taxon>
        <taxon>Haladaptataceae</taxon>
        <taxon>Halorussus</taxon>
    </lineage>
</organism>
<dbReference type="GeneID" id="79305906"/>
<gene>
    <name evidence="2" type="ORF">ACFQJ6_04095</name>
</gene>
<dbReference type="AlphaFoldDB" id="A0ABD5WG76"/>
<dbReference type="RefSeq" id="WP_276282920.1">
    <property type="nucleotide sequence ID" value="NZ_CP119813.1"/>
</dbReference>
<comment type="caution">
    <text evidence="2">The sequence shown here is derived from an EMBL/GenBank/DDBJ whole genome shotgun (WGS) entry which is preliminary data.</text>
</comment>
<dbReference type="Proteomes" id="UP001596407">
    <property type="component" value="Unassembled WGS sequence"/>
</dbReference>
<dbReference type="PROSITE" id="PS51318">
    <property type="entry name" value="TAT"/>
    <property type="match status" value="1"/>
</dbReference>
<protein>
    <submittedName>
        <fullName evidence="2">Uncharacterized protein</fullName>
    </submittedName>
</protein>
<dbReference type="EMBL" id="JBHSZH010000004">
    <property type="protein sequence ID" value="MFC7079456.1"/>
    <property type="molecule type" value="Genomic_DNA"/>
</dbReference>
<reference evidence="2 3" key="1">
    <citation type="journal article" date="2019" name="Int. J. Syst. Evol. Microbiol.">
        <title>The Global Catalogue of Microorganisms (GCM) 10K type strain sequencing project: providing services to taxonomists for standard genome sequencing and annotation.</title>
        <authorList>
            <consortium name="The Broad Institute Genomics Platform"/>
            <consortium name="The Broad Institute Genome Sequencing Center for Infectious Disease"/>
            <person name="Wu L."/>
            <person name="Ma J."/>
        </authorList>
    </citation>
    <scope>NUCLEOTIDE SEQUENCE [LARGE SCALE GENOMIC DNA]</scope>
    <source>
        <strain evidence="2 3">DT72</strain>
    </source>
</reference>
<sequence length="478" mass="52867">MEENKKPKAGTSRRRVLQSTGAIAGLSALPSTVLGKTTTKKFTGYTYDARSHEVVGGASATIKQYGPQLKGTLSIGDYKIRVDYDRPTEASEEQNAFEFKEIRGGKYQADDAPLQIDLSLRHGTIYGFLTRPTPVHGKLAFSLLPSWKTQAGEADGSHLRIDREALENKRGMSHGIPVYSENLTADEVSAYSQKPSSQTVSSDTITTQSSMGDVGALSEDGVSDTTDFNDYYNTPSDCNHRDDLVQDYQYQMVVEADHDPGTESGQEYNQVGDAGNRWNFQSYFSNEPKNGAVPSDGYAIDPCRPKATEFHVDATWDSGEEVWLDLPDPTDNDLEDGTETNIDATITTGIDLSPVPFLSMGASLSYKVQPETSTSHMNKGYNNNSTGQYYYWNLAYSPTYDDFKTDPKSDSYGVSFRVNQSSASDYHTLHLETTNTFEYDRFVYQNLSSCPTSPGQYLKEVIVKETKPASGYPTFEVL</sequence>
<evidence type="ECO:0000256" key="1">
    <source>
        <dbReference type="SAM" id="MobiDB-lite"/>
    </source>
</evidence>
<accession>A0ABD5WG76</accession>
<keyword evidence="3" id="KW-1185">Reference proteome</keyword>